<dbReference type="GO" id="GO:0016787">
    <property type="term" value="F:hydrolase activity"/>
    <property type="evidence" value="ECO:0007669"/>
    <property type="project" value="UniProtKB-KW"/>
</dbReference>
<dbReference type="PANTHER" id="PTHR48081:SF33">
    <property type="entry name" value="KYNURENINE FORMAMIDASE"/>
    <property type="match status" value="1"/>
</dbReference>
<reference evidence="3" key="1">
    <citation type="submission" date="2021-07" db="EMBL/GenBank/DDBJ databases">
        <title>Roseobacter insulae sp. nov., isolated from a tidal flat.</title>
        <authorList>
            <person name="Park S."/>
            <person name="Yoon J.-H."/>
        </authorList>
    </citation>
    <scope>NUCLEOTIDE SEQUENCE</scope>
    <source>
        <strain evidence="3">YSTF-M11</strain>
    </source>
</reference>
<evidence type="ECO:0000256" key="1">
    <source>
        <dbReference type="ARBA" id="ARBA00022801"/>
    </source>
</evidence>
<proteinExistence type="predicted"/>
<dbReference type="PANTHER" id="PTHR48081">
    <property type="entry name" value="AB HYDROLASE SUPERFAMILY PROTEIN C4A8.06C"/>
    <property type="match status" value="1"/>
</dbReference>
<comment type="caution">
    <text evidence="3">The sequence shown here is derived from an EMBL/GenBank/DDBJ whole genome shotgun (WGS) entry which is preliminary data.</text>
</comment>
<keyword evidence="1 3" id="KW-0378">Hydrolase</keyword>
<dbReference type="Proteomes" id="UP001138661">
    <property type="component" value="Unassembled WGS sequence"/>
</dbReference>
<name>A0A9X1FXF2_9RHOB</name>
<feature type="domain" description="Alpha/beta hydrolase fold-3" evidence="2">
    <location>
        <begin position="65"/>
        <end position="179"/>
    </location>
</feature>
<gene>
    <name evidence="3" type="ORF">KX928_16920</name>
</gene>
<dbReference type="EMBL" id="JAHXDN010000004">
    <property type="protein sequence ID" value="MBW4709476.1"/>
    <property type="molecule type" value="Genomic_DNA"/>
</dbReference>
<dbReference type="InterPro" id="IPR013094">
    <property type="entry name" value="AB_hydrolase_3"/>
</dbReference>
<evidence type="ECO:0000313" key="3">
    <source>
        <dbReference type="EMBL" id="MBW4709476.1"/>
    </source>
</evidence>
<evidence type="ECO:0000313" key="4">
    <source>
        <dbReference type="Proteomes" id="UP001138661"/>
    </source>
</evidence>
<accession>A0A9X1FXF2</accession>
<organism evidence="3 4">
    <name type="scientific">Roseobacter insulae</name>
    <dbReference type="NCBI Taxonomy" id="2859783"/>
    <lineage>
        <taxon>Bacteria</taxon>
        <taxon>Pseudomonadati</taxon>
        <taxon>Pseudomonadota</taxon>
        <taxon>Alphaproteobacteria</taxon>
        <taxon>Rhodobacterales</taxon>
        <taxon>Roseobacteraceae</taxon>
        <taxon>Roseobacter</taxon>
    </lineage>
</organism>
<keyword evidence="4" id="KW-1185">Reference proteome</keyword>
<dbReference type="RefSeq" id="WP_219505111.1">
    <property type="nucleotide sequence ID" value="NZ_JAHXDN010000004.1"/>
</dbReference>
<dbReference type="Pfam" id="PF07859">
    <property type="entry name" value="Abhydrolase_3"/>
    <property type="match status" value="1"/>
</dbReference>
<dbReference type="InterPro" id="IPR050300">
    <property type="entry name" value="GDXG_lipolytic_enzyme"/>
</dbReference>
<protein>
    <submittedName>
        <fullName evidence="3">Alpha/beta hydrolase</fullName>
    </submittedName>
</protein>
<evidence type="ECO:0000259" key="2">
    <source>
        <dbReference type="Pfam" id="PF07859"/>
    </source>
</evidence>
<dbReference type="AlphaFoldDB" id="A0A9X1FXF2"/>
<sequence>MPLDDAYANAAYIPGAEEFPPRWNREAAAFRDAMGPRAEIGLPYGESARQVFDFFNTEGLSRGTLVFVHGGYWKAFDHSTWSHFATGALAAGWSVAMPGYDLCPDVRISQITRQIATAVTRIADRTFEPIALAGHSAGGHLVSRMMDPLILPETIRRRIERIAPISPVADLTPLLETSMNEILQLDPEEAAAESLTRMAPPQEAEVKIWVGADERPVFLEQAEAQARAWGARQVIVPGKHHFDVIDALKDPASDLVSFLTGQ</sequence>